<evidence type="ECO:0000313" key="2">
    <source>
        <dbReference type="Proteomes" id="UP000295807"/>
    </source>
</evidence>
<comment type="caution">
    <text evidence="1">The sequence shown here is derived from an EMBL/GenBank/DDBJ whole genome shotgun (WGS) entry which is preliminary data.</text>
</comment>
<gene>
    <name evidence="1" type="ORF">EDD80_102211</name>
</gene>
<keyword evidence="2" id="KW-1185">Reference proteome</keyword>
<accession>A0A4R3KX09</accession>
<reference evidence="1 2" key="1">
    <citation type="submission" date="2019-03" db="EMBL/GenBank/DDBJ databases">
        <title>Genomic Encyclopedia of Type Strains, Phase IV (KMG-IV): sequencing the most valuable type-strain genomes for metagenomic binning, comparative biology and taxonomic classification.</title>
        <authorList>
            <person name="Goeker M."/>
        </authorList>
    </citation>
    <scope>NUCLEOTIDE SEQUENCE [LARGE SCALE GENOMIC DNA]</scope>
    <source>
        <strain evidence="1 2">DSM 21100</strain>
    </source>
</reference>
<organism evidence="1 2">
    <name type="scientific">Anseongella ginsenosidimutans</name>
    <dbReference type="NCBI Taxonomy" id="496056"/>
    <lineage>
        <taxon>Bacteria</taxon>
        <taxon>Pseudomonadati</taxon>
        <taxon>Bacteroidota</taxon>
        <taxon>Sphingobacteriia</taxon>
        <taxon>Sphingobacteriales</taxon>
        <taxon>Sphingobacteriaceae</taxon>
        <taxon>Anseongella</taxon>
    </lineage>
</organism>
<evidence type="ECO:0000313" key="1">
    <source>
        <dbReference type="EMBL" id="TCS89020.1"/>
    </source>
</evidence>
<dbReference type="AlphaFoldDB" id="A0A4R3KX09"/>
<dbReference type="Proteomes" id="UP000295807">
    <property type="component" value="Unassembled WGS sequence"/>
</dbReference>
<proteinExistence type="predicted"/>
<protein>
    <submittedName>
        <fullName evidence="1">Uncharacterized protein</fullName>
    </submittedName>
</protein>
<sequence length="38" mass="4232">MFAGFCFGALPGYANISPTQHYAKILDQKVSENMRLLV</sequence>
<name>A0A4R3KX09_9SPHI</name>
<dbReference type="EMBL" id="SMAD01000002">
    <property type="protein sequence ID" value="TCS89020.1"/>
    <property type="molecule type" value="Genomic_DNA"/>
</dbReference>